<protein>
    <submittedName>
        <fullName evidence="1">Uncharacterized protein</fullName>
    </submittedName>
</protein>
<dbReference type="PROSITE" id="PS51257">
    <property type="entry name" value="PROKAR_LIPOPROTEIN"/>
    <property type="match status" value="1"/>
</dbReference>
<dbReference type="RefSeq" id="WP_221425247.1">
    <property type="nucleotide sequence ID" value="NZ_CP081295.1"/>
</dbReference>
<reference evidence="1 2" key="1">
    <citation type="submission" date="2021-08" db="EMBL/GenBank/DDBJ databases">
        <title>Comparative Genomics Analysis of the Genus Qipengyuania Reveals Extensive Genetic Diversity and Metabolic Versatility, Including the Description of Fifteen Novel Species.</title>
        <authorList>
            <person name="Liu Y."/>
        </authorList>
    </citation>
    <scope>NUCLEOTIDE SEQUENCE [LARGE SCALE GENOMIC DNA]</scope>
    <source>
        <strain evidence="1 2">1NDH13</strain>
    </source>
</reference>
<sequence length="205" mass="23028">MLNLKASWAIVLTAMAVSSACEEQSADPQSDVGITPRAEIFGREHEVPWVGSERYPSELSSLPCDRLHWVGNKWWAESISCSSNEKLRVLLYVESVDLGFNVSVSAQSRTCVLHETSILSGFRLEDPNFFQMSEDRQQAWLVAGVTRIIDDIGSACGGPYDADEILTAQFRQNFADIAERYWRNYDAAFMQQKLRETQQAVLGPT</sequence>
<proteinExistence type="predicted"/>
<organism evidence="1 2">
    <name type="scientific">Qipengyuania aurantiaca</name>
    <dbReference type="NCBI Taxonomy" id="2867233"/>
    <lineage>
        <taxon>Bacteria</taxon>
        <taxon>Pseudomonadati</taxon>
        <taxon>Pseudomonadota</taxon>
        <taxon>Alphaproteobacteria</taxon>
        <taxon>Sphingomonadales</taxon>
        <taxon>Erythrobacteraceae</taxon>
        <taxon>Qipengyuania</taxon>
    </lineage>
</organism>
<evidence type="ECO:0000313" key="2">
    <source>
        <dbReference type="Proteomes" id="UP000824281"/>
    </source>
</evidence>
<keyword evidence="2" id="KW-1185">Reference proteome</keyword>
<evidence type="ECO:0000313" key="1">
    <source>
        <dbReference type="EMBL" id="QZD89769.1"/>
    </source>
</evidence>
<gene>
    <name evidence="1" type="ORF">K3148_13365</name>
</gene>
<dbReference type="EMBL" id="CP081295">
    <property type="protein sequence ID" value="QZD89769.1"/>
    <property type="molecule type" value="Genomic_DNA"/>
</dbReference>
<accession>A0ABX8ZLE5</accession>
<dbReference type="Proteomes" id="UP000824281">
    <property type="component" value="Chromosome"/>
</dbReference>
<name>A0ABX8ZLE5_9SPHN</name>